<dbReference type="InterPro" id="IPR003960">
    <property type="entry name" value="ATPase_AAA_CS"/>
</dbReference>
<dbReference type="GO" id="GO:0005886">
    <property type="term" value="C:plasma membrane"/>
    <property type="evidence" value="ECO:0007669"/>
    <property type="project" value="TreeGrafter"/>
</dbReference>
<feature type="domain" description="AAA+ ATPase" evidence="2">
    <location>
        <begin position="227"/>
        <end position="367"/>
    </location>
</feature>
<dbReference type="InterPro" id="IPR003593">
    <property type="entry name" value="AAA+_ATPase"/>
</dbReference>
<name>A0A561R6G0_9HYPH</name>
<comment type="caution">
    <text evidence="3">The sequence shown here is derived from an EMBL/GenBank/DDBJ whole genome shotgun (WGS) entry which is preliminary data.</text>
</comment>
<dbReference type="GO" id="GO:0004222">
    <property type="term" value="F:metalloendopeptidase activity"/>
    <property type="evidence" value="ECO:0007669"/>
    <property type="project" value="InterPro"/>
</dbReference>
<dbReference type="GO" id="GO:0016887">
    <property type="term" value="F:ATP hydrolysis activity"/>
    <property type="evidence" value="ECO:0007669"/>
    <property type="project" value="InterPro"/>
</dbReference>
<dbReference type="SUPFAM" id="SSF52540">
    <property type="entry name" value="P-loop containing nucleoside triphosphate hydrolases"/>
    <property type="match status" value="1"/>
</dbReference>
<keyword evidence="1" id="KW-0547">Nucleotide-binding</keyword>
<reference evidence="3 4" key="1">
    <citation type="submission" date="2019-06" db="EMBL/GenBank/DDBJ databases">
        <title>Sorghum-associated microbial communities from plants grown in Nebraska, USA.</title>
        <authorList>
            <person name="Schachtman D."/>
        </authorList>
    </citation>
    <scope>NUCLEOTIDE SEQUENCE [LARGE SCALE GENOMIC DNA]</scope>
    <source>
        <strain evidence="3 4">1225</strain>
    </source>
</reference>
<dbReference type="Pfam" id="PF01434">
    <property type="entry name" value="Peptidase_M41"/>
    <property type="match status" value="1"/>
</dbReference>
<dbReference type="Pfam" id="PF00004">
    <property type="entry name" value="AAA"/>
    <property type="match status" value="1"/>
</dbReference>
<keyword evidence="4" id="KW-1185">Reference proteome</keyword>
<dbReference type="EMBL" id="VIWP01000001">
    <property type="protein sequence ID" value="TWF58202.1"/>
    <property type="molecule type" value="Genomic_DNA"/>
</dbReference>
<dbReference type="PROSITE" id="PS00674">
    <property type="entry name" value="AAA"/>
    <property type="match status" value="1"/>
</dbReference>
<dbReference type="InterPro" id="IPR000642">
    <property type="entry name" value="Peptidase_M41"/>
</dbReference>
<dbReference type="GO" id="GO:0030163">
    <property type="term" value="P:protein catabolic process"/>
    <property type="evidence" value="ECO:0007669"/>
    <property type="project" value="TreeGrafter"/>
</dbReference>
<sequence length="623" mass="68574">MTHPSKSRRTVTMERVAYGLALKVAARVGGGFKKVENGRQVVIALRLPAGSDFQEYVAAANILVSSVEALSRFDVAAPKVGYKGALEAQSVRDDLKRKHFLLVIWPHEYTMPRDVALAADRVVDVEPVRPFHLVSAAKSVADQKVELADARKMLDHPVTDVFAAFRNRRPPAEVLDRLEQPRIVAEPVPQGPYLEELVGYGEAKVWGLSLATDIDAWRAANLEWSDVDRGLLLSGPPGTGKTMFAGAVARSCGAHLVATSVAQWQAAGHLDDTLKAMRRTFEEAIANKPAIVFIDEFDGIGDRTRLVGNEYETYWRQVINLLLELIDGHERLEGVVVIGATNYPTMIDAALRRPGRLDRHIQISLPDHGERKHLSRRYFGDQFSDTEVEMLAAATAGFSGAHFEQAGREARRTARRKDRAVSIVDVLAVLPEPKRIAGHERRMVALHEAGHAVVGVRLGVGVLRTVAVPWEAHAMQPLGFAHFEFDNDLLMSRQGYLDQIAMTLGGRAAEEVILGTAFEGAGAGEGADLHKASDLATRLEVQLGMGESLAYFNLKSPEQRDGLRQANHVVAARVERLLAQEMERSREIVGKFRAAVEQIADILVEKALIDGDEVRRIVWEASQ</sequence>
<dbReference type="Gene3D" id="3.40.50.300">
    <property type="entry name" value="P-loop containing nucleotide triphosphate hydrolases"/>
    <property type="match status" value="1"/>
</dbReference>
<evidence type="ECO:0000313" key="4">
    <source>
        <dbReference type="Proteomes" id="UP000320653"/>
    </source>
</evidence>
<dbReference type="GO" id="GO:0004176">
    <property type="term" value="F:ATP-dependent peptidase activity"/>
    <property type="evidence" value="ECO:0007669"/>
    <property type="project" value="InterPro"/>
</dbReference>
<dbReference type="PANTHER" id="PTHR23076:SF97">
    <property type="entry name" value="ATP-DEPENDENT ZINC METALLOPROTEASE YME1L1"/>
    <property type="match status" value="1"/>
</dbReference>
<dbReference type="RefSeq" id="WP_145631039.1">
    <property type="nucleotide sequence ID" value="NZ_VIWP01000001.1"/>
</dbReference>
<keyword evidence="1" id="KW-0067">ATP-binding</keyword>
<comment type="similarity">
    <text evidence="1">Belongs to the AAA ATPase family.</text>
</comment>
<dbReference type="InterPro" id="IPR027417">
    <property type="entry name" value="P-loop_NTPase"/>
</dbReference>
<organism evidence="3 4">
    <name type="scientific">Neorhizobium alkalisoli</name>
    <dbReference type="NCBI Taxonomy" id="528178"/>
    <lineage>
        <taxon>Bacteria</taxon>
        <taxon>Pseudomonadati</taxon>
        <taxon>Pseudomonadota</taxon>
        <taxon>Alphaproteobacteria</taxon>
        <taxon>Hyphomicrobiales</taxon>
        <taxon>Rhizobiaceae</taxon>
        <taxon>Rhizobium/Agrobacterium group</taxon>
        <taxon>Neorhizobium</taxon>
    </lineage>
</organism>
<dbReference type="Gene3D" id="1.20.58.760">
    <property type="entry name" value="Peptidase M41"/>
    <property type="match status" value="1"/>
</dbReference>
<evidence type="ECO:0000259" key="2">
    <source>
        <dbReference type="SMART" id="SM00382"/>
    </source>
</evidence>
<dbReference type="Gene3D" id="1.10.8.60">
    <property type="match status" value="1"/>
</dbReference>
<dbReference type="OrthoDB" id="9809379at2"/>
<dbReference type="InterPro" id="IPR003959">
    <property type="entry name" value="ATPase_AAA_core"/>
</dbReference>
<evidence type="ECO:0000256" key="1">
    <source>
        <dbReference type="RuleBase" id="RU003651"/>
    </source>
</evidence>
<dbReference type="PANTHER" id="PTHR23076">
    <property type="entry name" value="METALLOPROTEASE M41 FTSH"/>
    <property type="match status" value="1"/>
</dbReference>
<gene>
    <name evidence="3" type="ORF">FHW37_1015</name>
</gene>
<evidence type="ECO:0000313" key="3">
    <source>
        <dbReference type="EMBL" id="TWF58202.1"/>
    </source>
</evidence>
<dbReference type="GO" id="GO:0005524">
    <property type="term" value="F:ATP binding"/>
    <property type="evidence" value="ECO:0007669"/>
    <property type="project" value="UniProtKB-KW"/>
</dbReference>
<dbReference type="SMART" id="SM00382">
    <property type="entry name" value="AAA"/>
    <property type="match status" value="1"/>
</dbReference>
<dbReference type="InterPro" id="IPR037219">
    <property type="entry name" value="Peptidase_M41-like"/>
</dbReference>
<proteinExistence type="inferred from homology"/>
<protein>
    <submittedName>
        <fullName evidence="3">Peptidase M41-like protein</fullName>
    </submittedName>
</protein>
<dbReference type="GO" id="GO:0006508">
    <property type="term" value="P:proteolysis"/>
    <property type="evidence" value="ECO:0007669"/>
    <property type="project" value="InterPro"/>
</dbReference>
<dbReference type="Proteomes" id="UP000320653">
    <property type="component" value="Unassembled WGS sequence"/>
</dbReference>
<dbReference type="AlphaFoldDB" id="A0A561R6G0"/>
<dbReference type="SUPFAM" id="SSF140990">
    <property type="entry name" value="FtsH protease domain-like"/>
    <property type="match status" value="1"/>
</dbReference>
<accession>A0A561R6G0</accession>